<dbReference type="SUPFAM" id="SSF81901">
    <property type="entry name" value="HCP-like"/>
    <property type="match status" value="1"/>
</dbReference>
<dbReference type="PANTHER" id="PTHR45011">
    <property type="entry name" value="DAP3-BINDING CELL DEATH ENHANCER 1"/>
    <property type="match status" value="1"/>
</dbReference>
<dbReference type="InterPro" id="IPR052748">
    <property type="entry name" value="ISR_Activator"/>
</dbReference>
<organism evidence="1">
    <name type="scientific">bioreactor metagenome</name>
    <dbReference type="NCBI Taxonomy" id="1076179"/>
    <lineage>
        <taxon>unclassified sequences</taxon>
        <taxon>metagenomes</taxon>
        <taxon>ecological metagenomes</taxon>
    </lineage>
</organism>
<dbReference type="Pfam" id="PF08238">
    <property type="entry name" value="Sel1"/>
    <property type="match status" value="5"/>
</dbReference>
<dbReference type="InterPro" id="IPR011990">
    <property type="entry name" value="TPR-like_helical_dom_sf"/>
</dbReference>
<dbReference type="Gene3D" id="1.25.40.10">
    <property type="entry name" value="Tetratricopeptide repeat domain"/>
    <property type="match status" value="1"/>
</dbReference>
<dbReference type="AlphaFoldDB" id="A0A644Z2I0"/>
<reference evidence="1" key="1">
    <citation type="submission" date="2019-08" db="EMBL/GenBank/DDBJ databases">
        <authorList>
            <person name="Kucharzyk K."/>
            <person name="Murdoch R.W."/>
            <person name="Higgins S."/>
            <person name="Loffler F."/>
        </authorList>
    </citation>
    <scope>NUCLEOTIDE SEQUENCE</scope>
</reference>
<evidence type="ECO:0000313" key="1">
    <source>
        <dbReference type="EMBL" id="MPM35115.1"/>
    </source>
</evidence>
<protein>
    <submittedName>
        <fullName evidence="1">Secretory immunoglobulin A-binding protein EsiB</fullName>
    </submittedName>
</protein>
<name>A0A644Z2I0_9ZZZZ</name>
<accession>A0A644Z2I0</accession>
<sequence>MKKTVLLVFLVFSCICVSFRAEGAPPTPEQLYENGRRYELGKGVSKNDSKALSFYLKAAEAGHVEAQARTGLFYAFGRGTGENVKKALFWYEKAARQGHYGAQNNLANILWTGPKGVKKDREKALDFWFLSAMHGYGEAQLKMALFYLSRGEQDPAAYRKAYYWNFQAALQGLPEAQWWLGMLREAGKGVEKDMKTAVHWYKKAAAKGHREAKARLKKLGY</sequence>
<dbReference type="EMBL" id="VSSQ01007182">
    <property type="protein sequence ID" value="MPM35115.1"/>
    <property type="molecule type" value="Genomic_DNA"/>
</dbReference>
<gene>
    <name evidence="1" type="primary">esiB_11</name>
    <name evidence="1" type="ORF">SDC9_81705</name>
</gene>
<dbReference type="InterPro" id="IPR006597">
    <property type="entry name" value="Sel1-like"/>
</dbReference>
<dbReference type="SMART" id="SM00671">
    <property type="entry name" value="SEL1"/>
    <property type="match status" value="5"/>
</dbReference>
<proteinExistence type="predicted"/>
<comment type="caution">
    <text evidence="1">The sequence shown here is derived from an EMBL/GenBank/DDBJ whole genome shotgun (WGS) entry which is preliminary data.</text>
</comment>
<dbReference type="PANTHER" id="PTHR45011:SF1">
    <property type="entry name" value="DAP3-BINDING CELL DEATH ENHANCER 1"/>
    <property type="match status" value="1"/>
</dbReference>